<dbReference type="Proteomes" id="UP000280417">
    <property type="component" value="Unassembled WGS sequence"/>
</dbReference>
<keyword evidence="2" id="KW-0812">Transmembrane</keyword>
<evidence type="ECO:0000256" key="1">
    <source>
        <dbReference type="ARBA" id="ARBA00022729"/>
    </source>
</evidence>
<dbReference type="InterPro" id="IPR005653">
    <property type="entry name" value="OstA-like_N"/>
</dbReference>
<comment type="caution">
    <text evidence="4">The sequence shown here is derived from an EMBL/GenBank/DDBJ whole genome shotgun (WGS) entry which is preliminary data.</text>
</comment>
<evidence type="ECO:0000256" key="2">
    <source>
        <dbReference type="SAM" id="Phobius"/>
    </source>
</evidence>
<dbReference type="GO" id="GO:0017089">
    <property type="term" value="F:glycolipid transfer activity"/>
    <property type="evidence" value="ECO:0007669"/>
    <property type="project" value="TreeGrafter"/>
</dbReference>
<keyword evidence="2" id="KW-0472">Membrane</keyword>
<name>A0A662DCN2_UNCAE</name>
<dbReference type="GO" id="GO:0015920">
    <property type="term" value="P:lipopolysaccharide transport"/>
    <property type="evidence" value="ECO:0007669"/>
    <property type="project" value="TreeGrafter"/>
</dbReference>
<proteinExistence type="predicted"/>
<feature type="transmembrane region" description="Helical" evidence="2">
    <location>
        <begin position="12"/>
        <end position="33"/>
    </location>
</feature>
<gene>
    <name evidence="4" type="ORF">DRJ04_06875</name>
</gene>
<dbReference type="Pfam" id="PF03968">
    <property type="entry name" value="LptD_N"/>
    <property type="match status" value="1"/>
</dbReference>
<protein>
    <recommendedName>
        <fullName evidence="3">Organic solvent tolerance-like N-terminal domain-containing protein</fullName>
    </recommendedName>
</protein>
<dbReference type="PANTHER" id="PTHR36504:SF1">
    <property type="entry name" value="LIPOPOLYSACCHARIDE EXPORT SYSTEM PROTEIN LPTA"/>
    <property type="match status" value="1"/>
</dbReference>
<reference evidence="4 5" key="1">
    <citation type="submission" date="2018-06" db="EMBL/GenBank/DDBJ databases">
        <title>Extensive metabolic versatility and redundancy in microbially diverse, dynamic hydrothermal sediments.</title>
        <authorList>
            <person name="Dombrowski N."/>
            <person name="Teske A."/>
            <person name="Baker B.J."/>
        </authorList>
    </citation>
    <scope>NUCLEOTIDE SEQUENCE [LARGE SCALE GENOMIC DNA]</scope>
    <source>
        <strain evidence="4">B3_G15</strain>
    </source>
</reference>
<evidence type="ECO:0000313" key="4">
    <source>
        <dbReference type="EMBL" id="RLE12081.1"/>
    </source>
</evidence>
<dbReference type="Gene3D" id="2.60.450.10">
    <property type="entry name" value="Lipopolysaccharide (LPS) transport protein A like domain"/>
    <property type="match status" value="2"/>
</dbReference>
<keyword evidence="1" id="KW-0732">Signal</keyword>
<keyword evidence="2" id="KW-1133">Transmembrane helix</keyword>
<dbReference type="AlphaFoldDB" id="A0A662DCN2"/>
<dbReference type="GO" id="GO:0009279">
    <property type="term" value="C:cell outer membrane"/>
    <property type="evidence" value="ECO:0007669"/>
    <property type="project" value="TreeGrafter"/>
</dbReference>
<dbReference type="InterPro" id="IPR052037">
    <property type="entry name" value="LPS_export_LptA"/>
</dbReference>
<dbReference type="PANTHER" id="PTHR36504">
    <property type="entry name" value="LIPOPOLYSACCHARIDE EXPORT SYSTEM PROTEIN LPTA"/>
    <property type="match status" value="1"/>
</dbReference>
<organism evidence="4 5">
    <name type="scientific">Aerophobetes bacterium</name>
    <dbReference type="NCBI Taxonomy" id="2030807"/>
    <lineage>
        <taxon>Bacteria</taxon>
        <taxon>Candidatus Aerophobota</taxon>
    </lineage>
</organism>
<dbReference type="GO" id="GO:0030288">
    <property type="term" value="C:outer membrane-bounded periplasmic space"/>
    <property type="evidence" value="ECO:0007669"/>
    <property type="project" value="TreeGrafter"/>
</dbReference>
<evidence type="ECO:0000313" key="5">
    <source>
        <dbReference type="Proteomes" id="UP000280417"/>
    </source>
</evidence>
<feature type="domain" description="Organic solvent tolerance-like N-terminal" evidence="3">
    <location>
        <begin position="42"/>
        <end position="139"/>
    </location>
</feature>
<sequence length="305" mass="34983">MNNIRFSFERIPMVLKGFVLTTILIGIPFFYVFSEEEIHYGADSYTVDYDREIIYASGHVYFKSGSRKVTSAKARIYYSDEKQVALFFKNVIFRDDVENVTISGDEGTAYYRKDIYIIRGNAQFEDDERKISANRIEYHSGFYTVFEGNLKFLDDQYEILADSLKIEEKQAVFSGDLIIKIRKNSDIIYCKKLIYNSEKGNVSFTGGTLYVPNREGDPIISSDSIVYVENEGSYNFVDNVYIKGDKYIIRAPLIIYNESEETLYGVGGVFTVMGNKYIESDRLSYSLKNSSVVFSGNVRGVVKKK</sequence>
<dbReference type="EMBL" id="QMQA01000194">
    <property type="protein sequence ID" value="RLE12081.1"/>
    <property type="molecule type" value="Genomic_DNA"/>
</dbReference>
<evidence type="ECO:0000259" key="3">
    <source>
        <dbReference type="Pfam" id="PF03968"/>
    </source>
</evidence>
<accession>A0A662DCN2</accession>